<evidence type="ECO:0000313" key="2">
    <source>
        <dbReference type="Proteomes" id="UP000789706"/>
    </source>
</evidence>
<name>A0A9N9DAV8_9GLOM</name>
<feature type="non-terminal residue" evidence="1">
    <location>
        <position position="1"/>
    </location>
</feature>
<organism evidence="1 2">
    <name type="scientific">Diversispora eburnea</name>
    <dbReference type="NCBI Taxonomy" id="1213867"/>
    <lineage>
        <taxon>Eukaryota</taxon>
        <taxon>Fungi</taxon>
        <taxon>Fungi incertae sedis</taxon>
        <taxon>Mucoromycota</taxon>
        <taxon>Glomeromycotina</taxon>
        <taxon>Glomeromycetes</taxon>
        <taxon>Diversisporales</taxon>
        <taxon>Diversisporaceae</taxon>
        <taxon>Diversispora</taxon>
    </lineage>
</organism>
<proteinExistence type="predicted"/>
<protein>
    <submittedName>
        <fullName evidence="1">4693_t:CDS:1</fullName>
    </submittedName>
</protein>
<sequence>QISPIFGEITKLAHELVTLYDTAIHNKRICCVLYDQVQVVEASVKKLKITRIFTSKKLTSQFDDCMISLNFVIIVDTKLQIEQIEADLKQNFV</sequence>
<keyword evidence="2" id="KW-1185">Reference proteome</keyword>
<dbReference type="InterPro" id="IPR036537">
    <property type="entry name" value="Adaptor_Cbl_N_dom_sf"/>
</dbReference>
<feature type="non-terminal residue" evidence="1">
    <location>
        <position position="93"/>
    </location>
</feature>
<dbReference type="OrthoDB" id="2446089at2759"/>
<dbReference type="EMBL" id="CAJVPK010003547">
    <property type="protein sequence ID" value="CAG8628467.1"/>
    <property type="molecule type" value="Genomic_DNA"/>
</dbReference>
<accession>A0A9N9DAV8</accession>
<dbReference type="Proteomes" id="UP000789706">
    <property type="component" value="Unassembled WGS sequence"/>
</dbReference>
<comment type="caution">
    <text evidence="1">The sequence shown here is derived from an EMBL/GenBank/DDBJ whole genome shotgun (WGS) entry which is preliminary data.</text>
</comment>
<dbReference type="Gene3D" id="1.20.930.20">
    <property type="entry name" value="Adaptor protein Cbl, N-terminal domain"/>
    <property type="match status" value="1"/>
</dbReference>
<evidence type="ECO:0000313" key="1">
    <source>
        <dbReference type="EMBL" id="CAG8628467.1"/>
    </source>
</evidence>
<dbReference type="GO" id="GO:0007166">
    <property type="term" value="P:cell surface receptor signaling pathway"/>
    <property type="evidence" value="ECO:0007669"/>
    <property type="project" value="InterPro"/>
</dbReference>
<gene>
    <name evidence="1" type="ORF">DEBURN_LOCUS10671</name>
</gene>
<dbReference type="AlphaFoldDB" id="A0A9N9DAV8"/>
<reference evidence="1" key="1">
    <citation type="submission" date="2021-06" db="EMBL/GenBank/DDBJ databases">
        <authorList>
            <person name="Kallberg Y."/>
            <person name="Tangrot J."/>
            <person name="Rosling A."/>
        </authorList>
    </citation>
    <scope>NUCLEOTIDE SEQUENCE</scope>
    <source>
        <strain evidence="1">AZ414A</strain>
    </source>
</reference>